<dbReference type="EMBL" id="CP017554">
    <property type="protein sequence ID" value="AOW01628.1"/>
    <property type="molecule type" value="Genomic_DNA"/>
</dbReference>
<accession>A0A1D8N7L6</accession>
<keyword evidence="1" id="KW-1133">Transmembrane helix</keyword>
<keyword evidence="1" id="KW-0812">Transmembrane</keyword>
<dbReference type="RefSeq" id="XP_068138183.1">
    <property type="nucleotide sequence ID" value="XM_068282082.1"/>
</dbReference>
<name>A0A1D8N7L6_YARLL</name>
<dbReference type="Proteomes" id="UP000182444">
    <property type="component" value="Chromosome 1B"/>
</dbReference>
<protein>
    <submittedName>
        <fullName evidence="2">Uncharacterized protein</fullName>
    </submittedName>
</protein>
<reference evidence="2 3" key="1">
    <citation type="journal article" date="2016" name="PLoS ONE">
        <title>Sequence Assembly of Yarrowia lipolytica Strain W29/CLIB89 Shows Transposable Element Diversity.</title>
        <authorList>
            <person name="Magnan C."/>
            <person name="Yu J."/>
            <person name="Chang I."/>
            <person name="Jahn E."/>
            <person name="Kanomata Y."/>
            <person name="Wu J."/>
            <person name="Zeller M."/>
            <person name="Oakes M."/>
            <person name="Baldi P."/>
            <person name="Sandmeyer S."/>
        </authorList>
    </citation>
    <scope>NUCLEOTIDE SEQUENCE [LARGE SCALE GENOMIC DNA]</scope>
    <source>
        <strain evidence="3">CLIB89(W29)</strain>
    </source>
</reference>
<dbReference type="AlphaFoldDB" id="A0A1D8N7L6"/>
<keyword evidence="1" id="KW-0472">Membrane</keyword>
<evidence type="ECO:0000256" key="1">
    <source>
        <dbReference type="SAM" id="Phobius"/>
    </source>
</evidence>
<dbReference type="GeneID" id="94582730"/>
<sequence length="101" mass="11438">MHCIDGVTTLTWGSVTILPVGTVCTCTLGVIRERLRTHLSRFSDAKPLPRVHTVTLRKVSGSTCTSKYRVHHQSRTPCVQLWTLIQDPHHVFQAWPVTEHL</sequence>
<evidence type="ECO:0000313" key="3">
    <source>
        <dbReference type="Proteomes" id="UP000182444"/>
    </source>
</evidence>
<organism evidence="2 3">
    <name type="scientific">Yarrowia lipolytica</name>
    <name type="common">Candida lipolytica</name>
    <dbReference type="NCBI Taxonomy" id="4952"/>
    <lineage>
        <taxon>Eukaryota</taxon>
        <taxon>Fungi</taxon>
        <taxon>Dikarya</taxon>
        <taxon>Ascomycota</taxon>
        <taxon>Saccharomycotina</taxon>
        <taxon>Dipodascomycetes</taxon>
        <taxon>Dipodascales</taxon>
        <taxon>Dipodascales incertae sedis</taxon>
        <taxon>Yarrowia</taxon>
    </lineage>
</organism>
<evidence type="ECO:0000313" key="2">
    <source>
        <dbReference type="EMBL" id="AOW01628.1"/>
    </source>
</evidence>
<feature type="transmembrane region" description="Helical" evidence="1">
    <location>
        <begin position="12"/>
        <end position="31"/>
    </location>
</feature>
<gene>
    <name evidence="2" type="ORF">YALI1_B17285g</name>
</gene>
<proteinExistence type="predicted"/>
<dbReference type="VEuPathDB" id="FungiDB:YALI1_B17285g"/>